<dbReference type="PANTHER" id="PTHR31672:SF13">
    <property type="entry name" value="F-BOX PROTEIN CPR30-LIKE"/>
    <property type="match status" value="1"/>
</dbReference>
<evidence type="ECO:0000259" key="1">
    <source>
        <dbReference type="PROSITE" id="PS50181"/>
    </source>
</evidence>
<protein>
    <submittedName>
        <fullName evidence="2">Putative F-box domain-containing protein</fullName>
    </submittedName>
</protein>
<dbReference type="SUPFAM" id="SSF81383">
    <property type="entry name" value="F-box domain"/>
    <property type="match status" value="1"/>
</dbReference>
<evidence type="ECO:0000313" key="2">
    <source>
        <dbReference type="EMBL" id="PRQ34318.1"/>
    </source>
</evidence>
<dbReference type="InterPro" id="IPR001810">
    <property type="entry name" value="F-box_dom"/>
</dbReference>
<dbReference type="Proteomes" id="UP000238479">
    <property type="component" value="Chromosome 5"/>
</dbReference>
<evidence type="ECO:0000313" key="3">
    <source>
        <dbReference type="Proteomes" id="UP000238479"/>
    </source>
</evidence>
<dbReference type="InterPro" id="IPR017451">
    <property type="entry name" value="F-box-assoc_interact_dom"/>
</dbReference>
<comment type="caution">
    <text evidence="2">The sequence shown here is derived from an EMBL/GenBank/DDBJ whole genome shotgun (WGS) entry which is preliminary data.</text>
</comment>
<dbReference type="Pfam" id="PF12937">
    <property type="entry name" value="F-box-like"/>
    <property type="match status" value="1"/>
</dbReference>
<reference evidence="2 3" key="1">
    <citation type="journal article" date="2018" name="Nat. Genet.">
        <title>The Rosa genome provides new insights in the design of modern roses.</title>
        <authorList>
            <person name="Bendahmane M."/>
        </authorList>
    </citation>
    <scope>NUCLEOTIDE SEQUENCE [LARGE SCALE GENOMIC DNA]</scope>
    <source>
        <strain evidence="3">cv. Old Blush</strain>
    </source>
</reference>
<dbReference type="EMBL" id="PDCK01000043">
    <property type="protein sequence ID" value="PRQ34318.1"/>
    <property type="molecule type" value="Genomic_DNA"/>
</dbReference>
<dbReference type="PROSITE" id="PS50181">
    <property type="entry name" value="FBOX"/>
    <property type="match status" value="1"/>
</dbReference>
<feature type="domain" description="F-box" evidence="1">
    <location>
        <begin position="11"/>
        <end position="61"/>
    </location>
</feature>
<keyword evidence="3" id="KW-1185">Reference proteome</keyword>
<dbReference type="InterPro" id="IPR013187">
    <property type="entry name" value="F-box-assoc_dom_typ3"/>
</dbReference>
<dbReference type="Gramene" id="PRQ34318">
    <property type="protein sequence ID" value="PRQ34318"/>
    <property type="gene ID" value="RchiOBHm_Chr5g0067481"/>
</dbReference>
<sequence length="391" mass="45070">MADKCTRKKIVSVFENFPEEIIQGIFVKLPIKSLVQCTAVCKSWRSLIISSTFIDAHLRRIVQSNNQTNVYGLFLLTACTSEKLLFSLHLDNPAFDEYTKLTSPLIPLFKKKLRKYSEKESDFYVAGTCNGLVCLASKYTTIIWNPCIRKYMVLPRPITLGFESDWARCDFGYDSHTNDYKVLRSVNNFYGKRTACEVWSLARGSWKIISAGVVPAYFRPLDYSDRGYDVSLSNKHAFVNGALHWIPSPKGYPDEVRYIVSFDLFSERFAKIMIPTASEIAHVSILRYRESLALLVQSSEKLLHLWVMKEYSVVESWTKLSTLPLQERIWYPLGFRKSGEVLLNMYPFGVQLVDPNTGQITSELNQRRMYNFMDSFVQSLLLFDQPNAICY</sequence>
<dbReference type="STRING" id="74649.A0A2P6QJG5"/>
<dbReference type="NCBIfam" id="TIGR01640">
    <property type="entry name" value="F_box_assoc_1"/>
    <property type="match status" value="1"/>
</dbReference>
<name>A0A2P6QJG5_ROSCH</name>
<gene>
    <name evidence="2" type="ORF">RchiOBHm_Chr5g0067481</name>
</gene>
<dbReference type="InterPro" id="IPR036047">
    <property type="entry name" value="F-box-like_dom_sf"/>
</dbReference>
<organism evidence="2 3">
    <name type="scientific">Rosa chinensis</name>
    <name type="common">China rose</name>
    <dbReference type="NCBI Taxonomy" id="74649"/>
    <lineage>
        <taxon>Eukaryota</taxon>
        <taxon>Viridiplantae</taxon>
        <taxon>Streptophyta</taxon>
        <taxon>Embryophyta</taxon>
        <taxon>Tracheophyta</taxon>
        <taxon>Spermatophyta</taxon>
        <taxon>Magnoliopsida</taxon>
        <taxon>eudicotyledons</taxon>
        <taxon>Gunneridae</taxon>
        <taxon>Pentapetalae</taxon>
        <taxon>rosids</taxon>
        <taxon>fabids</taxon>
        <taxon>Rosales</taxon>
        <taxon>Rosaceae</taxon>
        <taxon>Rosoideae</taxon>
        <taxon>Rosoideae incertae sedis</taxon>
        <taxon>Rosa</taxon>
    </lineage>
</organism>
<accession>A0A2P6QJG5</accession>
<dbReference type="Gene3D" id="1.20.1280.50">
    <property type="match status" value="1"/>
</dbReference>
<dbReference type="OMA" id="WIHGDEE"/>
<proteinExistence type="predicted"/>
<dbReference type="OrthoDB" id="1165400at2759"/>
<dbReference type="AlphaFoldDB" id="A0A2P6QJG5"/>
<dbReference type="Pfam" id="PF08268">
    <property type="entry name" value="FBA_3"/>
    <property type="match status" value="1"/>
</dbReference>
<dbReference type="InterPro" id="IPR050796">
    <property type="entry name" value="SCF_F-box_component"/>
</dbReference>
<dbReference type="SMART" id="SM00256">
    <property type="entry name" value="FBOX"/>
    <property type="match status" value="1"/>
</dbReference>
<dbReference type="PANTHER" id="PTHR31672">
    <property type="entry name" value="BNACNNG10540D PROTEIN"/>
    <property type="match status" value="1"/>
</dbReference>